<feature type="transmembrane region" description="Helical" evidence="1">
    <location>
        <begin position="170"/>
        <end position="189"/>
    </location>
</feature>
<feature type="transmembrane region" description="Helical" evidence="1">
    <location>
        <begin position="94"/>
        <end position="112"/>
    </location>
</feature>
<proteinExistence type="predicted"/>
<organism evidence="2 3">
    <name type="scientific">Clostridium amylolyticum</name>
    <dbReference type="NCBI Taxonomy" id="1121298"/>
    <lineage>
        <taxon>Bacteria</taxon>
        <taxon>Bacillati</taxon>
        <taxon>Bacillota</taxon>
        <taxon>Clostridia</taxon>
        <taxon>Eubacteriales</taxon>
        <taxon>Clostridiaceae</taxon>
        <taxon>Clostridium</taxon>
    </lineage>
</organism>
<feature type="transmembrane region" description="Helical" evidence="1">
    <location>
        <begin position="201"/>
        <end position="231"/>
    </location>
</feature>
<keyword evidence="3" id="KW-1185">Reference proteome</keyword>
<reference evidence="2 3" key="1">
    <citation type="submission" date="2016-11" db="EMBL/GenBank/DDBJ databases">
        <authorList>
            <person name="Jaros S."/>
            <person name="Januszkiewicz K."/>
            <person name="Wedrychowicz H."/>
        </authorList>
    </citation>
    <scope>NUCLEOTIDE SEQUENCE [LARGE SCALE GENOMIC DNA]</scope>
    <source>
        <strain evidence="2 3">DSM 21864</strain>
    </source>
</reference>
<accession>A0A1M6DHK0</accession>
<dbReference type="EMBL" id="FQZO01000001">
    <property type="protein sequence ID" value="SHI72573.1"/>
    <property type="molecule type" value="Genomic_DNA"/>
</dbReference>
<protein>
    <submittedName>
        <fullName evidence="2">Uncharacterized protein</fullName>
    </submittedName>
</protein>
<dbReference type="OrthoDB" id="2678099at2"/>
<dbReference type="AlphaFoldDB" id="A0A1M6DHK0"/>
<feature type="transmembrane region" description="Helical" evidence="1">
    <location>
        <begin position="21"/>
        <end position="45"/>
    </location>
</feature>
<keyword evidence="1" id="KW-0812">Transmembrane</keyword>
<evidence type="ECO:0000313" key="3">
    <source>
        <dbReference type="Proteomes" id="UP000184080"/>
    </source>
</evidence>
<feature type="transmembrane region" description="Helical" evidence="1">
    <location>
        <begin position="65"/>
        <end position="82"/>
    </location>
</feature>
<gene>
    <name evidence="2" type="ORF">SAMN05444401_1471</name>
</gene>
<dbReference type="STRING" id="1121298.SAMN05444401_1471"/>
<dbReference type="Proteomes" id="UP000184080">
    <property type="component" value="Unassembled WGS sequence"/>
</dbReference>
<dbReference type="RefSeq" id="WP_073005027.1">
    <property type="nucleotide sequence ID" value="NZ_FQZO01000001.1"/>
</dbReference>
<keyword evidence="1" id="KW-1133">Transmembrane helix</keyword>
<evidence type="ECO:0000313" key="2">
    <source>
        <dbReference type="EMBL" id="SHI72573.1"/>
    </source>
</evidence>
<sequence length="251" mass="29226">MLKKYKEADFYLLEDVARGRLSPDGISAFFIPSLVFSGILTLVLLNGIKNNINITTPIWPTILKGNFYFFLIHLLITIFFLKEKNYIKFQKLQVVLLNIIIYFISVGFYQVFFLACEDKRAPSYMVRSGMILLLGGFIFLIISTIRAIYRVKQGKFRRGREGMFNFKQSKLYVSSPFVFGLVMLSGTFARSFSGSYDMRKIIPGLMFMLLLCAFVQYGMALAIPEFFLVTYCKFRFKSFNMEPRKRINKKR</sequence>
<name>A0A1M6DHK0_9CLOT</name>
<evidence type="ECO:0000256" key="1">
    <source>
        <dbReference type="SAM" id="Phobius"/>
    </source>
</evidence>
<feature type="transmembrane region" description="Helical" evidence="1">
    <location>
        <begin position="124"/>
        <end position="149"/>
    </location>
</feature>
<keyword evidence="1" id="KW-0472">Membrane</keyword>